<evidence type="ECO:0000256" key="2">
    <source>
        <dbReference type="SAM" id="Phobius"/>
    </source>
</evidence>
<comment type="caution">
    <text evidence="3">The sequence shown here is derived from an EMBL/GenBank/DDBJ whole genome shotgun (WGS) entry which is preliminary data.</text>
</comment>
<keyword evidence="2" id="KW-0472">Membrane</keyword>
<evidence type="ECO:0000313" key="3">
    <source>
        <dbReference type="EMBL" id="KAK4741138.1"/>
    </source>
</evidence>
<keyword evidence="4" id="KW-1185">Reference proteome</keyword>
<feature type="transmembrane region" description="Helical" evidence="2">
    <location>
        <begin position="15"/>
        <end position="33"/>
    </location>
</feature>
<organism evidence="3 4">
    <name type="scientific">Trapa incisa</name>
    <dbReference type="NCBI Taxonomy" id="236973"/>
    <lineage>
        <taxon>Eukaryota</taxon>
        <taxon>Viridiplantae</taxon>
        <taxon>Streptophyta</taxon>
        <taxon>Embryophyta</taxon>
        <taxon>Tracheophyta</taxon>
        <taxon>Spermatophyta</taxon>
        <taxon>Magnoliopsida</taxon>
        <taxon>eudicotyledons</taxon>
        <taxon>Gunneridae</taxon>
        <taxon>Pentapetalae</taxon>
        <taxon>rosids</taxon>
        <taxon>malvids</taxon>
        <taxon>Myrtales</taxon>
        <taxon>Lythraceae</taxon>
        <taxon>Trapa</taxon>
    </lineage>
</organism>
<protein>
    <submittedName>
        <fullName evidence="3">Uncharacterized protein</fullName>
    </submittedName>
</protein>
<name>A0AAN7GKC0_9MYRT</name>
<keyword evidence="2" id="KW-0812">Transmembrane</keyword>
<proteinExistence type="predicted"/>
<reference evidence="3 4" key="1">
    <citation type="journal article" date="2023" name="Hortic Res">
        <title>Pangenome of water caltrop reveals structural variations and asymmetric subgenome divergence after allopolyploidization.</title>
        <authorList>
            <person name="Zhang X."/>
            <person name="Chen Y."/>
            <person name="Wang L."/>
            <person name="Yuan Y."/>
            <person name="Fang M."/>
            <person name="Shi L."/>
            <person name="Lu R."/>
            <person name="Comes H.P."/>
            <person name="Ma Y."/>
            <person name="Chen Y."/>
            <person name="Huang G."/>
            <person name="Zhou Y."/>
            <person name="Zheng Z."/>
            <person name="Qiu Y."/>
        </authorList>
    </citation>
    <scope>NUCLEOTIDE SEQUENCE [LARGE SCALE GENOMIC DNA]</scope>
    <source>
        <tissue evidence="3">Roots</tissue>
    </source>
</reference>
<accession>A0AAN7GKC0</accession>
<dbReference type="Proteomes" id="UP001345219">
    <property type="component" value="Chromosome 19"/>
</dbReference>
<keyword evidence="2" id="KW-1133">Transmembrane helix</keyword>
<feature type="region of interest" description="Disordered" evidence="1">
    <location>
        <begin position="43"/>
        <end position="62"/>
    </location>
</feature>
<dbReference type="AlphaFoldDB" id="A0AAN7GKC0"/>
<dbReference type="EMBL" id="JAXIOK010000024">
    <property type="protein sequence ID" value="KAK4741138.1"/>
    <property type="molecule type" value="Genomic_DNA"/>
</dbReference>
<evidence type="ECO:0000256" key="1">
    <source>
        <dbReference type="SAM" id="MobiDB-lite"/>
    </source>
</evidence>
<evidence type="ECO:0000313" key="4">
    <source>
        <dbReference type="Proteomes" id="UP001345219"/>
    </source>
</evidence>
<feature type="compositionally biased region" description="Basic and acidic residues" evidence="1">
    <location>
        <begin position="52"/>
        <end position="62"/>
    </location>
</feature>
<sequence length="101" mass="11539">MRQSELGTVIWADSSYYLAISWVVVGSLSYRFYRKKVMKPSMMKGSHRLTRGQRERGGKGREFRSRVSFGTCIIPRVRSGSKCNFSRRRAELGPRVCSGSL</sequence>
<gene>
    <name evidence="3" type="ORF">SAY87_024726</name>
</gene>